<dbReference type="SUPFAM" id="SSF47413">
    <property type="entry name" value="lambda repressor-like DNA-binding domains"/>
    <property type="match status" value="1"/>
</dbReference>
<reference evidence="3 4" key="1">
    <citation type="submission" date="2019-09" db="EMBL/GenBank/DDBJ databases">
        <title>Screening of Novel Bioactive Compounds from Soil-Associated.</title>
        <authorList>
            <person name="Zhao S."/>
        </authorList>
    </citation>
    <scope>NUCLEOTIDE SEQUENCE [LARGE SCALE GENOMIC DNA]</scope>
    <source>
        <strain evidence="3 4">HIT-DPA4</strain>
    </source>
</reference>
<dbReference type="Gene3D" id="1.10.260.40">
    <property type="entry name" value="lambda repressor-like DNA-binding domains"/>
    <property type="match status" value="1"/>
</dbReference>
<feature type="domain" description="HTH cro/C1-type" evidence="2">
    <location>
        <begin position="14"/>
        <end position="68"/>
    </location>
</feature>
<evidence type="ECO:0000256" key="1">
    <source>
        <dbReference type="ARBA" id="ARBA00007227"/>
    </source>
</evidence>
<sequence>MESEQSWAAIGVRIAETRESVGLSQGELASRIGVDRTAVVRMEQGERKVSALELFRIADALGAPPAHFLTRPPAALVSRRKTLDSPVDAATRDSYRLDIRLEEHARNAEWLVAEGFLTPPPLADLLGSAEAGPIALARAARRVAGVPQGPLGPMASVVERFGLYLTVVPEPSEGASLLLDTYGVSVISSHSAPGRRRWTAAHELGHHLLQDEYHSDAGVSASRDEREQVIDDFAGEFLLPEDELEGAWKQEFRRGHSPRDALIGIAADYRLSWSATVSRAQQLGLVSTSDARRLKADTPIRGDFLATRGAEPVADLEEGATGAAWRHAVLTAWKVGAVSAARTVELLYGALQETELPEQLSEDVEP</sequence>
<name>A0A6H9UX01_9ACTN</name>
<organism evidence="3 4">
    <name type="scientific">Streptomyces luteolifulvus</name>
    <dbReference type="NCBI Taxonomy" id="2615112"/>
    <lineage>
        <taxon>Bacteria</taxon>
        <taxon>Bacillati</taxon>
        <taxon>Actinomycetota</taxon>
        <taxon>Actinomycetes</taxon>
        <taxon>Kitasatosporales</taxon>
        <taxon>Streptomycetaceae</taxon>
        <taxon>Streptomyces</taxon>
    </lineage>
</organism>
<dbReference type="AlphaFoldDB" id="A0A6H9UX01"/>
<proteinExistence type="inferred from homology"/>
<protein>
    <submittedName>
        <fullName evidence="3">ImmA/IrrE family metallo-endopeptidase</fullName>
    </submittedName>
</protein>
<dbReference type="Pfam" id="PF06114">
    <property type="entry name" value="Peptidase_M78"/>
    <property type="match status" value="1"/>
</dbReference>
<evidence type="ECO:0000259" key="2">
    <source>
        <dbReference type="PROSITE" id="PS50943"/>
    </source>
</evidence>
<dbReference type="Pfam" id="PF01381">
    <property type="entry name" value="HTH_3"/>
    <property type="match status" value="1"/>
</dbReference>
<keyword evidence="4" id="KW-1185">Reference proteome</keyword>
<dbReference type="GO" id="GO:0003677">
    <property type="term" value="F:DNA binding"/>
    <property type="evidence" value="ECO:0007669"/>
    <property type="project" value="InterPro"/>
</dbReference>
<dbReference type="InterPro" id="IPR001387">
    <property type="entry name" value="Cro/C1-type_HTH"/>
</dbReference>
<dbReference type="InterPro" id="IPR010359">
    <property type="entry name" value="IrrE_HExxH"/>
</dbReference>
<dbReference type="EMBL" id="VZRB01000015">
    <property type="protein sequence ID" value="KAB1144462.1"/>
    <property type="molecule type" value="Genomic_DNA"/>
</dbReference>
<dbReference type="Gene3D" id="1.10.10.2910">
    <property type="match status" value="1"/>
</dbReference>
<accession>A0A6H9UX01</accession>
<dbReference type="PANTHER" id="PTHR43236:SF1">
    <property type="entry name" value="BLL7220 PROTEIN"/>
    <property type="match status" value="1"/>
</dbReference>
<dbReference type="InterPro" id="IPR010982">
    <property type="entry name" value="Lambda_DNA-bd_dom_sf"/>
</dbReference>
<dbReference type="Proteomes" id="UP000442707">
    <property type="component" value="Unassembled WGS sequence"/>
</dbReference>
<comment type="caution">
    <text evidence="3">The sequence shown here is derived from an EMBL/GenBank/DDBJ whole genome shotgun (WGS) entry which is preliminary data.</text>
</comment>
<evidence type="ECO:0000313" key="3">
    <source>
        <dbReference type="EMBL" id="KAB1144462.1"/>
    </source>
</evidence>
<dbReference type="RefSeq" id="WP_150950780.1">
    <property type="nucleotide sequence ID" value="NZ_VZRB01000015.1"/>
</dbReference>
<comment type="similarity">
    <text evidence="1">Belongs to the short-chain fatty acyl-CoA assimilation regulator (ScfR) family.</text>
</comment>
<dbReference type="PANTHER" id="PTHR43236">
    <property type="entry name" value="ANTITOXIN HIGA1"/>
    <property type="match status" value="1"/>
</dbReference>
<gene>
    <name evidence="3" type="ORF">F7R91_21850</name>
</gene>
<evidence type="ECO:0000313" key="4">
    <source>
        <dbReference type="Proteomes" id="UP000442707"/>
    </source>
</evidence>
<dbReference type="PROSITE" id="PS50943">
    <property type="entry name" value="HTH_CROC1"/>
    <property type="match status" value="1"/>
</dbReference>
<dbReference type="SMART" id="SM00530">
    <property type="entry name" value="HTH_XRE"/>
    <property type="match status" value="1"/>
</dbReference>
<dbReference type="CDD" id="cd00093">
    <property type="entry name" value="HTH_XRE"/>
    <property type="match status" value="1"/>
</dbReference>
<dbReference type="InterPro" id="IPR052345">
    <property type="entry name" value="Rad_response_metalloprotease"/>
</dbReference>